<dbReference type="InterPro" id="IPR008737">
    <property type="entry name" value="DUF1758"/>
</dbReference>
<evidence type="ECO:0000313" key="4">
    <source>
        <dbReference type="WBParaSite" id="PDA_v2.g1864.t1"/>
    </source>
</evidence>
<dbReference type="Pfam" id="PF03564">
    <property type="entry name" value="DUF1759"/>
    <property type="match status" value="1"/>
</dbReference>
<dbReference type="Pfam" id="PF05585">
    <property type="entry name" value="DUF1758"/>
    <property type="match status" value="1"/>
</dbReference>
<sequence length="778" mass="87682">MNSYQLQQSLKIEMLYAVSRAEEHIKTASSRTQPASNSEYGDYNLELLGDVVRLEDGIKQIERVQDKISNFINSCDSPETKAKLEALAIGSTAGNKTVKGYLQILHEARGLLVDTQVKQKIILSKIATTQSNPSTSTSTPTTTTVIQSDKIMLPKVEYERFDGSYEKFDYFWSRFGTIDKHPSLSDADKLNYLVGLLDGEAKTALLQYTITDRNYPLAVATLKQKFGQVSSVVRALNKEYLQLHFIDNSIASVRQVYDRAEIILRQLESHGQDVNHETLRSYWTQIMPGWLKESCFLEKGLDCSLTELRKHAEKTLTVKEQLYKPDTASTKVHLSTKPPSSKNKKQRRKDRATETKQLDDQPSTEKTVFQRDKKHRDCFLCEQKGHGPSSCTKYTTVAARRARVKALQYCLKCCSQRHKTDECKLSKDCAACQKPGHSVVFCEEKCRQLQSKAAQKTTVAVVETSEIATVTTASKTSAEDVVLPVTKAAIASPEDHTFHRTPTLLDSGSMLSYITLGHAQALKLQPLSYEELNVETFMNSTTQKIKAPVYEVIVNCINEDKKSILVRGVIRITDDLLMASKRTTDSKVLFETVKPKILIGSDYLWKFLDSEQLASGFYLVKTQLGNVVCGQGPTVTNTSAKNVHAFTVASKYSNPDKLYDKVIEEHIKLDVGGLNGDPKLTEKEIAVRHFNETYQRDEDGTFVVRLPWKTDNPDLKSNLGLAFARLQSTFSNLQKRGLATEYVKFYDVHKQRKFIERVENGLAPEPEKMVHYLAHHAV</sequence>
<accession>A0A914PJS7</accession>
<evidence type="ECO:0000259" key="2">
    <source>
        <dbReference type="Pfam" id="PF05585"/>
    </source>
</evidence>
<dbReference type="Proteomes" id="UP000887578">
    <property type="component" value="Unplaced"/>
</dbReference>
<evidence type="ECO:0000313" key="3">
    <source>
        <dbReference type="Proteomes" id="UP000887578"/>
    </source>
</evidence>
<evidence type="ECO:0000256" key="1">
    <source>
        <dbReference type="SAM" id="MobiDB-lite"/>
    </source>
</evidence>
<proteinExistence type="predicted"/>
<protein>
    <submittedName>
        <fullName evidence="4">Peptidase aspartic putative domain-containing protein</fullName>
    </submittedName>
</protein>
<name>A0A914PJS7_9BILA</name>
<dbReference type="WBParaSite" id="PDA_v2.g1864.t1">
    <property type="protein sequence ID" value="PDA_v2.g1864.t1"/>
    <property type="gene ID" value="PDA_v2.g1864"/>
</dbReference>
<dbReference type="PANTHER" id="PTHR47331">
    <property type="entry name" value="PHD-TYPE DOMAIN-CONTAINING PROTEIN"/>
    <property type="match status" value="1"/>
</dbReference>
<dbReference type="AlphaFoldDB" id="A0A914PJS7"/>
<organism evidence="3 4">
    <name type="scientific">Panagrolaimus davidi</name>
    <dbReference type="NCBI Taxonomy" id="227884"/>
    <lineage>
        <taxon>Eukaryota</taxon>
        <taxon>Metazoa</taxon>
        <taxon>Ecdysozoa</taxon>
        <taxon>Nematoda</taxon>
        <taxon>Chromadorea</taxon>
        <taxon>Rhabditida</taxon>
        <taxon>Tylenchina</taxon>
        <taxon>Panagrolaimomorpha</taxon>
        <taxon>Panagrolaimoidea</taxon>
        <taxon>Panagrolaimidae</taxon>
        <taxon>Panagrolaimus</taxon>
    </lineage>
</organism>
<feature type="region of interest" description="Disordered" evidence="1">
    <location>
        <begin position="327"/>
        <end position="369"/>
    </location>
</feature>
<dbReference type="InterPro" id="IPR005312">
    <property type="entry name" value="DUF1759"/>
</dbReference>
<dbReference type="PANTHER" id="PTHR47331:SF5">
    <property type="entry name" value="RIBONUCLEASE H"/>
    <property type="match status" value="1"/>
</dbReference>
<keyword evidence="3" id="KW-1185">Reference proteome</keyword>
<feature type="domain" description="DUF1758" evidence="2">
    <location>
        <begin position="504"/>
        <end position="629"/>
    </location>
</feature>
<feature type="compositionally biased region" description="Polar residues" evidence="1">
    <location>
        <begin position="327"/>
        <end position="341"/>
    </location>
</feature>
<reference evidence="4" key="1">
    <citation type="submission" date="2022-11" db="UniProtKB">
        <authorList>
            <consortium name="WormBaseParasite"/>
        </authorList>
    </citation>
    <scope>IDENTIFICATION</scope>
</reference>